<dbReference type="CDD" id="cd01949">
    <property type="entry name" value="GGDEF"/>
    <property type="match status" value="1"/>
</dbReference>
<dbReference type="PANTHER" id="PTHR44757:SF4">
    <property type="entry name" value="DIGUANYLATE CYCLASE DGCE-RELATED"/>
    <property type="match status" value="1"/>
</dbReference>
<dbReference type="Pfam" id="PF00990">
    <property type="entry name" value="GGDEF"/>
    <property type="match status" value="1"/>
</dbReference>
<dbReference type="Gene3D" id="3.30.450.20">
    <property type="entry name" value="PAS domain"/>
    <property type="match status" value="1"/>
</dbReference>
<dbReference type="Pfam" id="PF08448">
    <property type="entry name" value="PAS_4"/>
    <property type="match status" value="1"/>
</dbReference>
<feature type="domain" description="PAS" evidence="3">
    <location>
        <begin position="35"/>
        <end position="108"/>
    </location>
</feature>
<evidence type="ECO:0000313" key="5">
    <source>
        <dbReference type="EMBL" id="MYL26538.1"/>
    </source>
</evidence>
<dbReference type="OrthoDB" id="5777683at2"/>
<reference evidence="5 6" key="1">
    <citation type="submission" date="2019-11" db="EMBL/GenBank/DDBJ databases">
        <title>Genome sequences of 17 halophilic strains isolated from different environments.</title>
        <authorList>
            <person name="Furrow R.E."/>
        </authorList>
    </citation>
    <scope>NUCLEOTIDE SEQUENCE [LARGE SCALE GENOMIC DNA]</scope>
    <source>
        <strain evidence="5 6">22507_15_FS</strain>
    </source>
</reference>
<comment type="cofactor">
    <cofactor evidence="1">
        <name>Mg(2+)</name>
        <dbReference type="ChEBI" id="CHEBI:18420"/>
    </cofactor>
</comment>
<proteinExistence type="predicted"/>
<dbReference type="GO" id="GO:0003824">
    <property type="term" value="F:catalytic activity"/>
    <property type="evidence" value="ECO:0007669"/>
    <property type="project" value="UniProtKB-ARBA"/>
</dbReference>
<sequence length="348" mass="38214">MTHYAGFVPYTPDGANPHRLLEPSRSCIEAMLFEERERARVTLDSIGDAVISTDVAGRITYMNVVAQQMTGWLFEDARGKPFTTIFRVLDATTREPVGNPAERAIQEDCIVALAANTLLIDREGEEVAIEDSAAPIHNRQGRVCGAVIVFHDVKFSQAMTDRMAYLARHDALTGLLNRTALSESFDHATALAKRHQRKVALLFVDLDNFKEVNDTLGHQAGDELLVSLARILSSCVRKTDTVCRYGGDEFIVLLSDIDRLGHPGRMARKLRRAISEPGLLEGYGTTLTLSIGISVFPDDGLTMETLLHRADDAMYARKSLSRAKVAAATTPRSTGSPSRMAGSLVRRS</sequence>
<dbReference type="InterPro" id="IPR029787">
    <property type="entry name" value="Nucleotide_cyclase"/>
</dbReference>
<dbReference type="InterPro" id="IPR035965">
    <property type="entry name" value="PAS-like_dom_sf"/>
</dbReference>
<feature type="region of interest" description="Disordered" evidence="2">
    <location>
        <begin position="326"/>
        <end position="348"/>
    </location>
</feature>
<keyword evidence="6" id="KW-1185">Reference proteome</keyword>
<dbReference type="SMART" id="SM00267">
    <property type="entry name" value="GGDEF"/>
    <property type="match status" value="1"/>
</dbReference>
<dbReference type="NCBIfam" id="TIGR00229">
    <property type="entry name" value="sensory_box"/>
    <property type="match status" value="1"/>
</dbReference>
<dbReference type="SUPFAM" id="SSF55073">
    <property type="entry name" value="Nucleotide cyclase"/>
    <property type="match status" value="1"/>
</dbReference>
<dbReference type="RefSeq" id="WP_077528768.1">
    <property type="nucleotide sequence ID" value="NZ_JACHUZ010000011.1"/>
</dbReference>
<protein>
    <submittedName>
        <fullName evidence="5">Diguanylate cyclase</fullName>
    </submittedName>
</protein>
<evidence type="ECO:0000313" key="6">
    <source>
        <dbReference type="Proteomes" id="UP000460751"/>
    </source>
</evidence>
<dbReference type="EMBL" id="WMEX01000003">
    <property type="protein sequence ID" value="MYL26538.1"/>
    <property type="molecule type" value="Genomic_DNA"/>
</dbReference>
<dbReference type="CDD" id="cd00130">
    <property type="entry name" value="PAS"/>
    <property type="match status" value="1"/>
</dbReference>
<dbReference type="InterPro" id="IPR043128">
    <property type="entry name" value="Rev_trsase/Diguanyl_cyclase"/>
</dbReference>
<dbReference type="PROSITE" id="PS50887">
    <property type="entry name" value="GGDEF"/>
    <property type="match status" value="1"/>
</dbReference>
<dbReference type="InterPro" id="IPR000014">
    <property type="entry name" value="PAS"/>
</dbReference>
<dbReference type="SUPFAM" id="SSF55785">
    <property type="entry name" value="PYP-like sensor domain (PAS domain)"/>
    <property type="match status" value="1"/>
</dbReference>
<dbReference type="InterPro" id="IPR000160">
    <property type="entry name" value="GGDEF_dom"/>
</dbReference>
<dbReference type="Gene3D" id="3.30.70.270">
    <property type="match status" value="1"/>
</dbReference>
<dbReference type="InterPro" id="IPR013656">
    <property type="entry name" value="PAS_4"/>
</dbReference>
<dbReference type="FunFam" id="3.30.70.270:FF:000001">
    <property type="entry name" value="Diguanylate cyclase domain protein"/>
    <property type="match status" value="1"/>
</dbReference>
<accession>A0A9X4YC58</accession>
<evidence type="ECO:0000256" key="1">
    <source>
        <dbReference type="ARBA" id="ARBA00001946"/>
    </source>
</evidence>
<dbReference type="InterPro" id="IPR052155">
    <property type="entry name" value="Biofilm_reg_signaling"/>
</dbReference>
<dbReference type="AlphaFoldDB" id="A0A9X4YC58"/>
<evidence type="ECO:0000259" key="4">
    <source>
        <dbReference type="PROSITE" id="PS50887"/>
    </source>
</evidence>
<name>A0A9X4YC58_9GAMM</name>
<organism evidence="5 6">
    <name type="scientific">Vreelandella halophila</name>
    <dbReference type="NCBI Taxonomy" id="86177"/>
    <lineage>
        <taxon>Bacteria</taxon>
        <taxon>Pseudomonadati</taxon>
        <taxon>Pseudomonadota</taxon>
        <taxon>Gammaproteobacteria</taxon>
        <taxon>Oceanospirillales</taxon>
        <taxon>Halomonadaceae</taxon>
        <taxon>Vreelandella</taxon>
    </lineage>
</organism>
<evidence type="ECO:0000259" key="3">
    <source>
        <dbReference type="PROSITE" id="PS50112"/>
    </source>
</evidence>
<dbReference type="Proteomes" id="UP000460751">
    <property type="component" value="Unassembled WGS sequence"/>
</dbReference>
<dbReference type="NCBIfam" id="TIGR00254">
    <property type="entry name" value="GGDEF"/>
    <property type="match status" value="1"/>
</dbReference>
<feature type="domain" description="GGDEF" evidence="4">
    <location>
        <begin position="197"/>
        <end position="330"/>
    </location>
</feature>
<dbReference type="PANTHER" id="PTHR44757">
    <property type="entry name" value="DIGUANYLATE CYCLASE DGCP"/>
    <property type="match status" value="1"/>
</dbReference>
<dbReference type="SMART" id="SM00091">
    <property type="entry name" value="PAS"/>
    <property type="match status" value="1"/>
</dbReference>
<dbReference type="PROSITE" id="PS50112">
    <property type="entry name" value="PAS"/>
    <property type="match status" value="1"/>
</dbReference>
<gene>
    <name evidence="5" type="ORF">GLW01_06980</name>
</gene>
<evidence type="ECO:0000256" key="2">
    <source>
        <dbReference type="SAM" id="MobiDB-lite"/>
    </source>
</evidence>
<comment type="caution">
    <text evidence="5">The sequence shown here is derived from an EMBL/GenBank/DDBJ whole genome shotgun (WGS) entry which is preliminary data.</text>
</comment>